<proteinExistence type="predicted"/>
<comment type="caution">
    <text evidence="1">The sequence shown here is derived from an EMBL/GenBank/DDBJ whole genome shotgun (WGS) entry which is preliminary data.</text>
</comment>
<protein>
    <submittedName>
        <fullName evidence="1">Uncharacterized protein</fullName>
    </submittedName>
</protein>
<gene>
    <name evidence="1" type="ORF">OPT61_g7041</name>
</gene>
<organism evidence="1 2">
    <name type="scientific">Boeremia exigua</name>
    <dbReference type="NCBI Taxonomy" id="749465"/>
    <lineage>
        <taxon>Eukaryota</taxon>
        <taxon>Fungi</taxon>
        <taxon>Dikarya</taxon>
        <taxon>Ascomycota</taxon>
        <taxon>Pezizomycotina</taxon>
        <taxon>Dothideomycetes</taxon>
        <taxon>Pleosporomycetidae</taxon>
        <taxon>Pleosporales</taxon>
        <taxon>Pleosporineae</taxon>
        <taxon>Didymellaceae</taxon>
        <taxon>Boeremia</taxon>
    </lineage>
</organism>
<name>A0ACC2I3Q7_9PLEO</name>
<dbReference type="EMBL" id="JAPHNI010000546">
    <property type="protein sequence ID" value="KAJ8110001.1"/>
    <property type="molecule type" value="Genomic_DNA"/>
</dbReference>
<reference evidence="1" key="1">
    <citation type="submission" date="2022-11" db="EMBL/GenBank/DDBJ databases">
        <title>Genome Sequence of Boeremia exigua.</title>
        <authorList>
            <person name="Buettner E."/>
        </authorList>
    </citation>
    <scope>NUCLEOTIDE SEQUENCE</scope>
    <source>
        <strain evidence="1">CU02</strain>
    </source>
</reference>
<dbReference type="Proteomes" id="UP001153331">
    <property type="component" value="Unassembled WGS sequence"/>
</dbReference>
<keyword evidence="2" id="KW-1185">Reference proteome</keyword>
<evidence type="ECO:0000313" key="1">
    <source>
        <dbReference type="EMBL" id="KAJ8110001.1"/>
    </source>
</evidence>
<evidence type="ECO:0000313" key="2">
    <source>
        <dbReference type="Proteomes" id="UP001153331"/>
    </source>
</evidence>
<accession>A0ACC2I3Q7</accession>
<sequence>MNWTGGTLQRTKHANKGVVQKQRAYFARARTKLQQSPNSPTAPFCPDFLRECDSNSFGRRIASSSSGSVHRAGHLAGKRARKEERHLPSTVRERQCEDDRRETISHSAQDRYRVEAENEKQRDKGTKEVTDSETQLLEANKKRLLRQQDWVGIVPSKPVELQYFPSKERAPTGKRRKLNATSRAVTRRLKPVTFPHGIVQEELDEDDTFISGALPVRATTNDIRVRIGSDALTTAASTQPINYASSQANSDSMLFDEEVNSSAYRKELETPQATSSSGHRLAIISQLTVDRSAGSERGGLPQHVPSAYHDLSGRADVHAGKRMRHAAADFDAVEPFTQYSEATHPSYELTHQVGGNERPLRLVFSPKPFPKVNRIALQANGSGEAQHAHADLNAGEIRTGRKSRNVGEAHQTDVRRRPNAPTIDDDEPWRPYLATDRSSPDHCSGTGALKPHTPARHARAESPSWPQHTARGNLTHDNLLTVSAPLPARNRPSARRLDARPLPRADAVKGFGKDEAFWKSCALGSDAQSVIETIHTHDETSEDSMSRATKGYASTRRPLSTAAAPVSSIPFPSTPFRPLSGQASRISDDVQCAPHSGSRSISSAAPSCAMWGGAELPHGEDVPGEKQGEEASAGSLFGEQPTYASLQTYASPVDEVFGDTGTSPNDLAWCGLRQDDVSRLAQASGSTIWHRDQGSSTWNNVDSDATGIDLVDADRLA</sequence>